<organism evidence="6 7">
    <name type="scientific">Crepidotus variabilis</name>
    <dbReference type="NCBI Taxonomy" id="179855"/>
    <lineage>
        <taxon>Eukaryota</taxon>
        <taxon>Fungi</taxon>
        <taxon>Dikarya</taxon>
        <taxon>Basidiomycota</taxon>
        <taxon>Agaricomycotina</taxon>
        <taxon>Agaricomycetes</taxon>
        <taxon>Agaricomycetidae</taxon>
        <taxon>Agaricales</taxon>
        <taxon>Agaricineae</taxon>
        <taxon>Crepidotaceae</taxon>
        <taxon>Crepidotus</taxon>
    </lineage>
</organism>
<feature type="active site" description="Proton donor/acceptor" evidence="1">
    <location>
        <position position="193"/>
    </location>
</feature>
<reference evidence="6" key="1">
    <citation type="submission" date="2020-11" db="EMBL/GenBank/DDBJ databases">
        <authorList>
            <consortium name="DOE Joint Genome Institute"/>
            <person name="Ahrendt S."/>
            <person name="Riley R."/>
            <person name="Andreopoulos W."/>
            <person name="Labutti K."/>
            <person name="Pangilinan J."/>
            <person name="Ruiz-Duenas F.J."/>
            <person name="Barrasa J.M."/>
            <person name="Sanchez-Garcia M."/>
            <person name="Camarero S."/>
            <person name="Miyauchi S."/>
            <person name="Serrano A."/>
            <person name="Linde D."/>
            <person name="Babiker R."/>
            <person name="Drula E."/>
            <person name="Ayuso-Fernandez I."/>
            <person name="Pacheco R."/>
            <person name="Padilla G."/>
            <person name="Ferreira P."/>
            <person name="Barriuso J."/>
            <person name="Kellner H."/>
            <person name="Castanera R."/>
            <person name="Alfaro M."/>
            <person name="Ramirez L."/>
            <person name="Pisabarro A.G."/>
            <person name="Kuo A."/>
            <person name="Tritt A."/>
            <person name="Lipzen A."/>
            <person name="He G."/>
            <person name="Yan M."/>
            <person name="Ng V."/>
            <person name="Cullen D."/>
            <person name="Martin F."/>
            <person name="Rosso M.-N."/>
            <person name="Henrissat B."/>
            <person name="Hibbett D."/>
            <person name="Martinez A.T."/>
            <person name="Grigoriev I.V."/>
        </authorList>
    </citation>
    <scope>NUCLEOTIDE SEQUENCE</scope>
    <source>
        <strain evidence="6">CBS 506.95</strain>
    </source>
</reference>
<dbReference type="Gene3D" id="3.40.30.10">
    <property type="entry name" value="Glutaredoxin"/>
    <property type="match status" value="1"/>
</dbReference>
<dbReference type="SFLD" id="SFLDS00019">
    <property type="entry name" value="Glutathione_Transferase_(cytos"/>
    <property type="match status" value="1"/>
</dbReference>
<feature type="compositionally biased region" description="Basic and acidic residues" evidence="4">
    <location>
        <begin position="12"/>
        <end position="28"/>
    </location>
</feature>
<dbReference type="PANTHER" id="PTHR32419">
    <property type="entry name" value="GLUTATHIONYL-HYDROQUINONE REDUCTASE"/>
    <property type="match status" value="1"/>
</dbReference>
<dbReference type="InterPro" id="IPR004045">
    <property type="entry name" value="Glutathione_S-Trfase_N"/>
</dbReference>
<feature type="compositionally biased region" description="Polar residues" evidence="4">
    <location>
        <begin position="1"/>
        <end position="11"/>
    </location>
</feature>
<dbReference type="Proteomes" id="UP000807306">
    <property type="component" value="Unassembled WGS sequence"/>
</dbReference>
<dbReference type="InterPro" id="IPR016639">
    <property type="entry name" value="GST_Omega/GSH"/>
</dbReference>
<dbReference type="GO" id="GO:0004364">
    <property type="term" value="F:glutathione transferase activity"/>
    <property type="evidence" value="ECO:0007669"/>
    <property type="project" value="InterPro"/>
</dbReference>
<dbReference type="InterPro" id="IPR040079">
    <property type="entry name" value="Glutathione_S-Trfase"/>
</dbReference>
<dbReference type="GO" id="GO:0005737">
    <property type="term" value="C:cytoplasm"/>
    <property type="evidence" value="ECO:0007669"/>
    <property type="project" value="TreeGrafter"/>
</dbReference>
<keyword evidence="7" id="KW-1185">Reference proteome</keyword>
<feature type="site" description="Lowers pKa of active site Cys" evidence="3">
    <location>
        <position position="296"/>
    </location>
</feature>
<dbReference type="EMBL" id="MU157889">
    <property type="protein sequence ID" value="KAF9525068.1"/>
    <property type="molecule type" value="Genomic_DNA"/>
</dbReference>
<feature type="domain" description="GST C-terminal" evidence="5">
    <location>
        <begin position="170"/>
        <end position="296"/>
    </location>
</feature>
<feature type="site" description="Lowers pKa of active site Cys" evidence="3">
    <location>
        <position position="251"/>
    </location>
</feature>
<feature type="active site" description="Nucleophile" evidence="1">
    <location>
        <position position="56"/>
    </location>
</feature>
<proteinExistence type="predicted"/>
<dbReference type="InterPro" id="IPR010987">
    <property type="entry name" value="Glutathione-S-Trfase_C-like"/>
</dbReference>
<feature type="binding site" evidence="2">
    <location>
        <begin position="143"/>
        <end position="144"/>
    </location>
    <ligand>
        <name>glutathione</name>
        <dbReference type="ChEBI" id="CHEBI:57925"/>
    </ligand>
</feature>
<dbReference type="InterPro" id="IPR047047">
    <property type="entry name" value="GST_Omega-like_C"/>
</dbReference>
<dbReference type="CDD" id="cd03190">
    <property type="entry name" value="GST_C_Omega_like"/>
    <property type="match status" value="1"/>
</dbReference>
<dbReference type="SUPFAM" id="SSF52833">
    <property type="entry name" value="Thioredoxin-like"/>
    <property type="match status" value="1"/>
</dbReference>
<dbReference type="Gene3D" id="1.20.1050.10">
    <property type="match status" value="1"/>
</dbReference>
<dbReference type="PIRSF" id="PIRSF015753">
    <property type="entry name" value="GST"/>
    <property type="match status" value="1"/>
</dbReference>
<sequence>MSTQVNASSQSEIHKLKYEPDGSFKRPESSFRSMIEKGGKFEPDKDRYHLFVSYACPWAHRTLIVRKLKGLDDIIPVSIVSPRLGPDGWPFALVDEYPGATVDPLYGSRHVKDLYFRADLNYTGRFTVPILWDKKTHTIVNNESSEIIRIFNTAFNDFLPDNKKVLDFYPEDSRPKIDELNEWIYSGINNGVYRAGLAITQEEYLKAVREVFESLDRVEKILEGKEYLLGDKLTEADIRLYVTIVRFDPVYHGHFKCNLRSIRDGYPKIDRWARKLYWTNAVFKDTTDFDHIKTHYYWSHTIINPNRIVPVGPEPDIRPL</sequence>
<dbReference type="Pfam" id="PF13409">
    <property type="entry name" value="GST_N_2"/>
    <property type="match status" value="1"/>
</dbReference>
<evidence type="ECO:0000256" key="3">
    <source>
        <dbReference type="PIRSR" id="PIRSR015753-3"/>
    </source>
</evidence>
<feature type="region of interest" description="Disordered" evidence="4">
    <location>
        <begin position="1"/>
        <end position="28"/>
    </location>
</feature>
<evidence type="ECO:0000256" key="4">
    <source>
        <dbReference type="SAM" id="MobiDB-lite"/>
    </source>
</evidence>
<dbReference type="AlphaFoldDB" id="A0A9P6E983"/>
<dbReference type="OrthoDB" id="2309723at2759"/>
<dbReference type="SFLD" id="SFLDG01148">
    <property type="entry name" value="Xi_(cytGST)"/>
    <property type="match status" value="1"/>
</dbReference>
<name>A0A9P6E983_9AGAR</name>
<evidence type="ECO:0000256" key="1">
    <source>
        <dbReference type="PIRSR" id="PIRSR015753-1"/>
    </source>
</evidence>
<evidence type="ECO:0000313" key="6">
    <source>
        <dbReference type="EMBL" id="KAF9525068.1"/>
    </source>
</evidence>
<evidence type="ECO:0000259" key="5">
    <source>
        <dbReference type="PROSITE" id="PS50405"/>
    </source>
</evidence>
<comment type="caution">
    <text evidence="6">The sequence shown here is derived from an EMBL/GenBank/DDBJ whole genome shotgun (WGS) entry which is preliminary data.</text>
</comment>
<gene>
    <name evidence="6" type="ORF">CPB83DRAFT_819199</name>
</gene>
<evidence type="ECO:0000256" key="2">
    <source>
        <dbReference type="PIRSR" id="PIRSR015753-2"/>
    </source>
</evidence>
<dbReference type="Pfam" id="PF13410">
    <property type="entry name" value="GST_C_2"/>
    <property type="match status" value="1"/>
</dbReference>
<feature type="binding site" evidence="2">
    <location>
        <begin position="125"/>
        <end position="128"/>
    </location>
    <ligand>
        <name>glutathione</name>
        <dbReference type="ChEBI" id="CHEBI:57925"/>
    </ligand>
</feature>
<protein>
    <submittedName>
        <fullName evidence="6">Glutathione S-transferase</fullName>
    </submittedName>
</protein>
<dbReference type="SFLD" id="SFLDG01206">
    <property type="entry name" value="Xi.1"/>
    <property type="match status" value="1"/>
</dbReference>
<feature type="binding site" evidence="2">
    <location>
        <position position="89"/>
    </location>
    <ligand>
        <name>glutathione</name>
        <dbReference type="ChEBI" id="CHEBI:57925"/>
    </ligand>
</feature>
<evidence type="ECO:0000313" key="7">
    <source>
        <dbReference type="Proteomes" id="UP000807306"/>
    </source>
</evidence>
<dbReference type="SUPFAM" id="SSF47616">
    <property type="entry name" value="GST C-terminal domain-like"/>
    <property type="match status" value="1"/>
</dbReference>
<dbReference type="PANTHER" id="PTHR32419:SF6">
    <property type="entry name" value="GLUTATHIONE S-TRANSFERASE OMEGA-LIKE 1-RELATED"/>
    <property type="match status" value="1"/>
</dbReference>
<dbReference type="PROSITE" id="PS50405">
    <property type="entry name" value="GST_CTER"/>
    <property type="match status" value="1"/>
</dbReference>
<dbReference type="InterPro" id="IPR036282">
    <property type="entry name" value="Glutathione-S-Trfase_C_sf"/>
</dbReference>
<dbReference type="InterPro" id="IPR036249">
    <property type="entry name" value="Thioredoxin-like_sf"/>
</dbReference>
<accession>A0A9P6E983</accession>